<accession>A0AAU9RU00</accession>
<evidence type="ECO:0000256" key="1">
    <source>
        <dbReference type="SAM" id="MobiDB-lite"/>
    </source>
</evidence>
<reference evidence="3 4" key="1">
    <citation type="submission" date="2022-03" db="EMBL/GenBank/DDBJ databases">
        <authorList>
            <person name="Nunn A."/>
            <person name="Chopra R."/>
            <person name="Nunn A."/>
            <person name="Contreras Garrido A."/>
        </authorList>
    </citation>
    <scope>NUCLEOTIDE SEQUENCE [LARGE SCALE GENOMIC DNA]</scope>
</reference>
<dbReference type="Gene3D" id="1.20.1280.50">
    <property type="match status" value="1"/>
</dbReference>
<dbReference type="CDD" id="cd22165">
    <property type="entry name" value="F-box_AtSKIP22-like"/>
    <property type="match status" value="1"/>
</dbReference>
<protein>
    <recommendedName>
        <fullName evidence="2">F-box domain-containing protein</fullName>
    </recommendedName>
</protein>
<evidence type="ECO:0000313" key="4">
    <source>
        <dbReference type="Proteomes" id="UP000836841"/>
    </source>
</evidence>
<dbReference type="AlphaFoldDB" id="A0AAU9RU00"/>
<organism evidence="3 4">
    <name type="scientific">Thlaspi arvense</name>
    <name type="common">Field penny-cress</name>
    <dbReference type="NCBI Taxonomy" id="13288"/>
    <lineage>
        <taxon>Eukaryota</taxon>
        <taxon>Viridiplantae</taxon>
        <taxon>Streptophyta</taxon>
        <taxon>Embryophyta</taxon>
        <taxon>Tracheophyta</taxon>
        <taxon>Spermatophyta</taxon>
        <taxon>Magnoliopsida</taxon>
        <taxon>eudicotyledons</taxon>
        <taxon>Gunneridae</taxon>
        <taxon>Pentapetalae</taxon>
        <taxon>rosids</taxon>
        <taxon>malvids</taxon>
        <taxon>Brassicales</taxon>
        <taxon>Brassicaceae</taxon>
        <taxon>Thlaspideae</taxon>
        <taxon>Thlaspi</taxon>
    </lineage>
</organism>
<proteinExistence type="predicted"/>
<dbReference type="SUPFAM" id="SSF81383">
    <property type="entry name" value="F-box domain"/>
    <property type="match status" value="1"/>
</dbReference>
<feature type="compositionally biased region" description="Basic and acidic residues" evidence="1">
    <location>
        <begin position="152"/>
        <end position="162"/>
    </location>
</feature>
<dbReference type="Gene3D" id="3.10.20.90">
    <property type="entry name" value="Phosphatidylinositol 3-kinase Catalytic Subunit, Chain A, domain 1"/>
    <property type="match status" value="1"/>
</dbReference>
<dbReference type="PROSITE" id="PS50181">
    <property type="entry name" value="FBOX"/>
    <property type="match status" value="1"/>
</dbReference>
<dbReference type="InterPro" id="IPR001810">
    <property type="entry name" value="F-box_dom"/>
</dbReference>
<evidence type="ECO:0000313" key="3">
    <source>
        <dbReference type="EMBL" id="CAH2050099.1"/>
    </source>
</evidence>
<dbReference type="SMART" id="SM00256">
    <property type="entry name" value="FBOX"/>
    <property type="match status" value="1"/>
</dbReference>
<dbReference type="InterPro" id="IPR024682">
    <property type="entry name" value="Npl4_Ub-like_dom"/>
</dbReference>
<dbReference type="PANTHER" id="PTHR47602">
    <property type="entry name" value="F-BOX PROTEIN SKIP22"/>
    <property type="match status" value="1"/>
</dbReference>
<sequence length="511" mass="57395">MKLRLRSIETNGTQKIEVPDSCSLQHLKDVVFQRLSSSFSTAPASVHLSLNRKDELVGSSTQESLQSLGITSGDLVFFTSNPNAFVPNSPIGQSSCNPEETKSAQPQNLRELVTLEPTLEEERTLDQSLALGTQKEETLGFDSVKTEILDSESRKSDMKFEAEENPGTSGKVDMDVDDDVSMVEEGKSFSVPCFLRKVFRKEVGEGGGGDHKLLVIAVHAVLLESGFVGFDSISRMKVEGFHLPDEWPSRAFTLSLWYTLPEIVNGAETVVLKFQSLGKYVNVYGSLTEKGSKSYRVCLAEDQLVFFLNLLWANCESVDLMSEKNSSVKPEKEVFEFWKTVKDRLALPLLIDLCDKANLPPPPCFMRLPTDLKFKILESLPFVDVARMGCVSSELSYLASNDDLWKQKYLEHFGNAEYLQGGNNWKEKFAKCWETRKKRRVERKIVRRINFPVVPGTEPMPWLLIRDNPYPFIVPRIIGGDYDVGPGFGQSVPAVPRRNVTPHRNLGGRRI</sequence>
<dbReference type="PANTHER" id="PTHR47602:SF2">
    <property type="entry name" value="F-BOX PROTEIN SKIP22"/>
    <property type="match status" value="1"/>
</dbReference>
<gene>
    <name evidence="3" type="ORF">TAV2_LOCUS8487</name>
</gene>
<dbReference type="Pfam" id="PF12937">
    <property type="entry name" value="F-box-like"/>
    <property type="match status" value="1"/>
</dbReference>
<dbReference type="InterPro" id="IPR036047">
    <property type="entry name" value="F-box-like_dom_sf"/>
</dbReference>
<evidence type="ECO:0000259" key="2">
    <source>
        <dbReference type="PROSITE" id="PS50181"/>
    </source>
</evidence>
<dbReference type="EMBL" id="CAJVSB020000375">
    <property type="protein sequence ID" value="CAH2050099.1"/>
    <property type="molecule type" value="Genomic_DNA"/>
</dbReference>
<dbReference type="Pfam" id="PF11543">
    <property type="entry name" value="UN_NPL4"/>
    <property type="match status" value="1"/>
</dbReference>
<dbReference type="Gene3D" id="3.40.1000.30">
    <property type="match status" value="1"/>
</dbReference>
<feature type="domain" description="F-box" evidence="2">
    <location>
        <begin position="362"/>
        <end position="408"/>
    </location>
</feature>
<name>A0AAU9RU00_THLAR</name>
<keyword evidence="4" id="KW-1185">Reference proteome</keyword>
<comment type="caution">
    <text evidence="3">The sequence shown here is derived from an EMBL/GenBank/DDBJ whole genome shotgun (WGS) entry which is preliminary data.</text>
</comment>
<dbReference type="Proteomes" id="UP000836841">
    <property type="component" value="Unassembled WGS sequence"/>
</dbReference>
<feature type="region of interest" description="Disordered" evidence="1">
    <location>
        <begin position="152"/>
        <end position="175"/>
    </location>
</feature>